<keyword evidence="11" id="KW-1185">Reference proteome</keyword>
<sequence length="389" mass="41803">MRQEVISFSGGPPSLAISKWLDIFQYCRFLRLLGNIMVILVIGLVGFIYSAVLLTYGRRVLHSGGNPLVVLGCVLVLLLFTGIAGMTLWSYLAAVTVDPGRVPAGWHPFTDELQARAELERMSYSNYYPDRRDPRRPRYCKRCQAWKPERAHHCSVTGRCVLKMDHWCIWVVNCVGLLNYKFFLLFIAWAGVGCLLAFLLLLPSLLAFFRNDLRGPMAPVIFIADILSFAFSLSLGGFAAMHGQLLAANCTTIEMYEKDRLHPWPYNKGFRRNFEEVFGRNKLRWFLPLYTKAERQGLLDSVLASGSTPSSHGSSGLGLGLGLGGPGVGPGSGGGSAGGRVLLGMGLGLGPHGGHGGMGGGGGGGGTGSVLIPLMGSHGGSPFLSSGPA</sequence>
<feature type="transmembrane region" description="Helical" evidence="8">
    <location>
        <begin position="220"/>
        <end position="241"/>
    </location>
</feature>
<dbReference type="EC" id="2.3.1.225" evidence="8"/>
<evidence type="ECO:0000256" key="2">
    <source>
        <dbReference type="ARBA" id="ARBA00008574"/>
    </source>
</evidence>
<keyword evidence="5 8" id="KW-1133">Transmembrane helix</keyword>
<feature type="transmembrane region" description="Helical" evidence="8">
    <location>
        <begin position="32"/>
        <end position="56"/>
    </location>
</feature>
<comment type="similarity">
    <text evidence="2 8">Belongs to the DHHC palmitoyltransferase family.</text>
</comment>
<dbReference type="Pfam" id="PF01529">
    <property type="entry name" value="DHHC"/>
    <property type="match status" value="1"/>
</dbReference>
<keyword evidence="7 8" id="KW-0012">Acyltransferase</keyword>
<comment type="catalytic activity">
    <reaction evidence="8">
        <text>L-cysteinyl-[protein] + hexadecanoyl-CoA = S-hexadecanoyl-L-cysteinyl-[protein] + CoA</text>
        <dbReference type="Rhea" id="RHEA:36683"/>
        <dbReference type="Rhea" id="RHEA-COMP:10131"/>
        <dbReference type="Rhea" id="RHEA-COMP:11032"/>
        <dbReference type="ChEBI" id="CHEBI:29950"/>
        <dbReference type="ChEBI" id="CHEBI:57287"/>
        <dbReference type="ChEBI" id="CHEBI:57379"/>
        <dbReference type="ChEBI" id="CHEBI:74151"/>
        <dbReference type="EC" id="2.3.1.225"/>
    </reaction>
</comment>
<dbReference type="GO" id="GO:0019706">
    <property type="term" value="F:protein-cysteine S-palmitoyltransferase activity"/>
    <property type="evidence" value="ECO:0007669"/>
    <property type="project" value="UniProtKB-EC"/>
</dbReference>
<dbReference type="Proteomes" id="UP000612055">
    <property type="component" value="Unassembled WGS sequence"/>
</dbReference>
<dbReference type="OrthoDB" id="331948at2759"/>
<feature type="transmembrane region" description="Helical" evidence="8">
    <location>
        <begin position="68"/>
        <end position="92"/>
    </location>
</feature>
<keyword evidence="3 8" id="KW-0808">Transferase</keyword>
<comment type="subcellular location">
    <subcellularLocation>
        <location evidence="1">Membrane</location>
        <topology evidence="1">Multi-pass membrane protein</topology>
    </subcellularLocation>
</comment>
<dbReference type="PROSITE" id="PS50216">
    <property type="entry name" value="DHHC"/>
    <property type="match status" value="1"/>
</dbReference>
<dbReference type="EMBL" id="JAEHOE010000091">
    <property type="protein sequence ID" value="KAG2487862.1"/>
    <property type="molecule type" value="Genomic_DNA"/>
</dbReference>
<dbReference type="GO" id="GO:0016020">
    <property type="term" value="C:membrane"/>
    <property type="evidence" value="ECO:0007669"/>
    <property type="project" value="UniProtKB-SubCell"/>
</dbReference>
<feature type="transmembrane region" description="Helical" evidence="8">
    <location>
        <begin position="182"/>
        <end position="208"/>
    </location>
</feature>
<evidence type="ECO:0000259" key="9">
    <source>
        <dbReference type="Pfam" id="PF01529"/>
    </source>
</evidence>
<gene>
    <name evidence="10" type="ORF">HYH03_013578</name>
</gene>
<evidence type="ECO:0000256" key="7">
    <source>
        <dbReference type="ARBA" id="ARBA00023315"/>
    </source>
</evidence>
<keyword evidence="4 8" id="KW-0812">Transmembrane</keyword>
<name>A0A835XN02_9CHLO</name>
<comment type="caution">
    <text evidence="10">The sequence shown here is derived from an EMBL/GenBank/DDBJ whole genome shotgun (WGS) entry which is preliminary data.</text>
</comment>
<evidence type="ECO:0000256" key="3">
    <source>
        <dbReference type="ARBA" id="ARBA00022679"/>
    </source>
</evidence>
<proteinExistence type="inferred from homology"/>
<evidence type="ECO:0000256" key="4">
    <source>
        <dbReference type="ARBA" id="ARBA00022692"/>
    </source>
</evidence>
<accession>A0A835XN02</accession>
<feature type="domain" description="Palmitoyltransferase DHHC" evidence="9">
    <location>
        <begin position="136"/>
        <end position="258"/>
    </location>
</feature>
<organism evidence="10 11">
    <name type="scientific">Edaphochlamys debaryana</name>
    <dbReference type="NCBI Taxonomy" id="47281"/>
    <lineage>
        <taxon>Eukaryota</taxon>
        <taxon>Viridiplantae</taxon>
        <taxon>Chlorophyta</taxon>
        <taxon>core chlorophytes</taxon>
        <taxon>Chlorophyceae</taxon>
        <taxon>CS clade</taxon>
        <taxon>Chlamydomonadales</taxon>
        <taxon>Chlamydomonadales incertae sedis</taxon>
        <taxon>Edaphochlamys</taxon>
    </lineage>
</organism>
<dbReference type="AlphaFoldDB" id="A0A835XN02"/>
<evidence type="ECO:0000256" key="5">
    <source>
        <dbReference type="ARBA" id="ARBA00022989"/>
    </source>
</evidence>
<evidence type="ECO:0000313" key="11">
    <source>
        <dbReference type="Proteomes" id="UP000612055"/>
    </source>
</evidence>
<keyword evidence="6 8" id="KW-0472">Membrane</keyword>
<evidence type="ECO:0000256" key="8">
    <source>
        <dbReference type="RuleBase" id="RU079119"/>
    </source>
</evidence>
<evidence type="ECO:0000256" key="6">
    <source>
        <dbReference type="ARBA" id="ARBA00023136"/>
    </source>
</evidence>
<dbReference type="InterPro" id="IPR039859">
    <property type="entry name" value="PFA4/ZDH16/20/ERF2-like"/>
</dbReference>
<evidence type="ECO:0000313" key="10">
    <source>
        <dbReference type="EMBL" id="KAG2487862.1"/>
    </source>
</evidence>
<dbReference type="InterPro" id="IPR001594">
    <property type="entry name" value="Palmitoyltrfase_DHHC"/>
</dbReference>
<reference evidence="10" key="1">
    <citation type="journal article" date="2020" name="bioRxiv">
        <title>Comparative genomics of Chlamydomonas.</title>
        <authorList>
            <person name="Craig R.J."/>
            <person name="Hasan A.R."/>
            <person name="Ness R.W."/>
            <person name="Keightley P.D."/>
        </authorList>
    </citation>
    <scope>NUCLEOTIDE SEQUENCE</scope>
    <source>
        <strain evidence="10">CCAP 11/70</strain>
    </source>
</reference>
<protein>
    <recommendedName>
        <fullName evidence="8">S-acyltransferase</fullName>
        <ecNumber evidence="8">2.3.1.225</ecNumber>
    </recommendedName>
    <alternativeName>
        <fullName evidence="8">Palmitoyltransferase</fullName>
    </alternativeName>
</protein>
<evidence type="ECO:0000256" key="1">
    <source>
        <dbReference type="ARBA" id="ARBA00004141"/>
    </source>
</evidence>
<comment type="domain">
    <text evidence="8">The DHHC domain is required for palmitoyltransferase activity.</text>
</comment>
<dbReference type="PANTHER" id="PTHR12246">
    <property type="entry name" value="PALMITOYLTRANSFERASE ZDHHC16"/>
    <property type="match status" value="1"/>
</dbReference>